<feature type="region of interest" description="Disordered" evidence="1">
    <location>
        <begin position="1"/>
        <end position="109"/>
    </location>
</feature>
<evidence type="ECO:0000313" key="2">
    <source>
        <dbReference type="EMBL" id="EEF24434.1"/>
    </source>
</evidence>
<reference evidence="3" key="1">
    <citation type="journal article" date="2010" name="Nat. Biotechnol.">
        <title>Draft genome sequence of the oilseed species Ricinus communis.</title>
        <authorList>
            <person name="Chan A.P."/>
            <person name="Crabtree J."/>
            <person name="Zhao Q."/>
            <person name="Lorenzi H."/>
            <person name="Orvis J."/>
            <person name="Puiu D."/>
            <person name="Melake-Berhan A."/>
            <person name="Jones K.M."/>
            <person name="Redman J."/>
            <person name="Chen G."/>
            <person name="Cahoon E.B."/>
            <person name="Gedil M."/>
            <person name="Stanke M."/>
            <person name="Haas B.J."/>
            <person name="Wortman J.R."/>
            <person name="Fraser-Liggett C.M."/>
            <person name="Ravel J."/>
            <person name="Rabinowicz P.D."/>
        </authorList>
    </citation>
    <scope>NUCLEOTIDE SEQUENCE [LARGE SCALE GENOMIC DNA]</scope>
    <source>
        <strain evidence="3">cv. Hale</strain>
    </source>
</reference>
<dbReference type="EMBL" id="EQ982261">
    <property type="protein sequence ID" value="EEF24434.1"/>
    <property type="molecule type" value="Genomic_DNA"/>
</dbReference>
<feature type="compositionally biased region" description="Basic residues" evidence="1">
    <location>
        <begin position="26"/>
        <end position="47"/>
    </location>
</feature>
<name>B9TI81_RICCO</name>
<proteinExistence type="predicted"/>
<organism evidence="2 3">
    <name type="scientific">Ricinus communis</name>
    <name type="common">Castor bean</name>
    <dbReference type="NCBI Taxonomy" id="3988"/>
    <lineage>
        <taxon>Eukaryota</taxon>
        <taxon>Viridiplantae</taxon>
        <taxon>Streptophyta</taxon>
        <taxon>Embryophyta</taxon>
        <taxon>Tracheophyta</taxon>
        <taxon>Spermatophyta</taxon>
        <taxon>Magnoliopsida</taxon>
        <taxon>eudicotyledons</taxon>
        <taxon>Gunneridae</taxon>
        <taxon>Pentapetalae</taxon>
        <taxon>rosids</taxon>
        <taxon>fabids</taxon>
        <taxon>Malpighiales</taxon>
        <taxon>Euphorbiaceae</taxon>
        <taxon>Acalyphoideae</taxon>
        <taxon>Acalypheae</taxon>
        <taxon>Ricinus</taxon>
    </lineage>
</organism>
<protein>
    <submittedName>
        <fullName evidence="2">Uncharacterized protein</fullName>
    </submittedName>
</protein>
<evidence type="ECO:0000313" key="3">
    <source>
        <dbReference type="Proteomes" id="UP000008311"/>
    </source>
</evidence>
<dbReference type="Proteomes" id="UP000008311">
    <property type="component" value="Unassembled WGS sequence"/>
</dbReference>
<keyword evidence="3" id="KW-1185">Reference proteome</keyword>
<evidence type="ECO:0000256" key="1">
    <source>
        <dbReference type="SAM" id="MobiDB-lite"/>
    </source>
</evidence>
<feature type="non-terminal residue" evidence="2">
    <location>
        <position position="1"/>
    </location>
</feature>
<gene>
    <name evidence="2" type="ORF">RCOM_1906050</name>
</gene>
<sequence length="109" mass="12145">LPAGAQAGRRPVQPGRVFGQTGAAGRRFRRRPRRPCHRHHLVPRRQGAHAAPAERGGIRPRRPAAVGDAPFQARPDRAGLRAVRPAARWRAQGRHHSLMGNKRINLSRF</sequence>
<dbReference type="InParanoid" id="B9TI81"/>
<accession>B9TI81</accession>
<dbReference type="AlphaFoldDB" id="B9TI81"/>